<keyword evidence="2" id="KW-1003">Cell membrane</keyword>
<dbReference type="InterPro" id="IPR050297">
    <property type="entry name" value="LipidA_mod_glycosyltrf_83"/>
</dbReference>
<feature type="region of interest" description="Disordered" evidence="8">
    <location>
        <begin position="1"/>
        <end position="41"/>
    </location>
</feature>
<evidence type="ECO:0000313" key="10">
    <source>
        <dbReference type="EMBL" id="TQM33835.1"/>
    </source>
</evidence>
<evidence type="ECO:0000256" key="6">
    <source>
        <dbReference type="ARBA" id="ARBA00022989"/>
    </source>
</evidence>
<keyword evidence="7 9" id="KW-0472">Membrane</keyword>
<feature type="transmembrane region" description="Helical" evidence="9">
    <location>
        <begin position="153"/>
        <end position="173"/>
    </location>
</feature>
<feature type="transmembrane region" description="Helical" evidence="9">
    <location>
        <begin position="90"/>
        <end position="108"/>
    </location>
</feature>
<feature type="transmembrane region" description="Helical" evidence="9">
    <location>
        <begin position="390"/>
        <end position="408"/>
    </location>
</feature>
<evidence type="ECO:0000256" key="5">
    <source>
        <dbReference type="ARBA" id="ARBA00022692"/>
    </source>
</evidence>
<feature type="transmembrane region" description="Helical" evidence="9">
    <location>
        <begin position="333"/>
        <end position="351"/>
    </location>
</feature>
<name>A0A543FJ41_9MICO</name>
<keyword evidence="4 10" id="KW-0808">Transferase</keyword>
<dbReference type="GO" id="GO:0016763">
    <property type="term" value="F:pentosyltransferase activity"/>
    <property type="evidence" value="ECO:0007669"/>
    <property type="project" value="TreeGrafter"/>
</dbReference>
<gene>
    <name evidence="10" type="ORF">FB391_0118</name>
</gene>
<organism evidence="10 11">
    <name type="scientific">Microbacterium kyungheense</name>
    <dbReference type="NCBI Taxonomy" id="1263636"/>
    <lineage>
        <taxon>Bacteria</taxon>
        <taxon>Bacillati</taxon>
        <taxon>Actinomycetota</taxon>
        <taxon>Actinomycetes</taxon>
        <taxon>Micrococcales</taxon>
        <taxon>Microbacteriaceae</taxon>
        <taxon>Microbacterium</taxon>
    </lineage>
</organism>
<dbReference type="GO" id="GO:0010041">
    <property type="term" value="P:response to iron(III) ion"/>
    <property type="evidence" value="ECO:0007669"/>
    <property type="project" value="TreeGrafter"/>
</dbReference>
<evidence type="ECO:0000256" key="4">
    <source>
        <dbReference type="ARBA" id="ARBA00022679"/>
    </source>
</evidence>
<evidence type="ECO:0000256" key="1">
    <source>
        <dbReference type="ARBA" id="ARBA00004651"/>
    </source>
</evidence>
<feature type="compositionally biased region" description="Basic and acidic residues" evidence="8">
    <location>
        <begin position="1"/>
        <end position="10"/>
    </location>
</feature>
<dbReference type="Proteomes" id="UP000320235">
    <property type="component" value="Unassembled WGS sequence"/>
</dbReference>
<dbReference type="RefSeq" id="WP_141892378.1">
    <property type="nucleotide sequence ID" value="NZ_BAABLH010000013.1"/>
</dbReference>
<keyword evidence="11" id="KW-1185">Reference proteome</keyword>
<keyword evidence="3 10" id="KW-0328">Glycosyltransferase</keyword>
<feature type="transmembrane region" description="Helical" evidence="9">
    <location>
        <begin position="120"/>
        <end position="141"/>
    </location>
</feature>
<evidence type="ECO:0000256" key="7">
    <source>
        <dbReference type="ARBA" id="ARBA00023136"/>
    </source>
</evidence>
<evidence type="ECO:0000256" key="2">
    <source>
        <dbReference type="ARBA" id="ARBA00022475"/>
    </source>
</evidence>
<comment type="subcellular location">
    <subcellularLocation>
        <location evidence="1">Cell membrane</location>
        <topology evidence="1">Multi-pass membrane protein</topology>
    </subcellularLocation>
</comment>
<keyword evidence="5 9" id="KW-0812">Transmembrane</keyword>
<dbReference type="GO" id="GO:0009103">
    <property type="term" value="P:lipopolysaccharide biosynthetic process"/>
    <property type="evidence" value="ECO:0007669"/>
    <property type="project" value="UniProtKB-ARBA"/>
</dbReference>
<dbReference type="PANTHER" id="PTHR33908:SF3">
    <property type="entry name" value="UNDECAPRENYL PHOSPHATE-ALPHA-4-AMINO-4-DEOXY-L-ARABINOSE ARABINOSYL TRANSFERASE"/>
    <property type="match status" value="1"/>
</dbReference>
<feature type="transmembrane region" description="Helical" evidence="9">
    <location>
        <begin position="248"/>
        <end position="268"/>
    </location>
</feature>
<feature type="transmembrane region" description="Helical" evidence="9">
    <location>
        <begin position="179"/>
        <end position="197"/>
    </location>
</feature>
<evidence type="ECO:0000256" key="3">
    <source>
        <dbReference type="ARBA" id="ARBA00022676"/>
    </source>
</evidence>
<feature type="transmembrane region" description="Helical" evidence="9">
    <location>
        <begin position="358"/>
        <end position="378"/>
    </location>
</feature>
<dbReference type="EMBL" id="VFPE01000001">
    <property type="protein sequence ID" value="TQM33835.1"/>
    <property type="molecule type" value="Genomic_DNA"/>
</dbReference>
<evidence type="ECO:0000256" key="8">
    <source>
        <dbReference type="SAM" id="MobiDB-lite"/>
    </source>
</evidence>
<accession>A0A543FJ41</accession>
<feature type="transmembrane region" description="Helical" evidence="9">
    <location>
        <begin position="51"/>
        <end position="69"/>
    </location>
</feature>
<dbReference type="AlphaFoldDB" id="A0A543FJ41"/>
<protein>
    <submittedName>
        <fullName evidence="10">Mannosyltransferase</fullName>
    </submittedName>
</protein>
<evidence type="ECO:0000313" key="11">
    <source>
        <dbReference type="Proteomes" id="UP000320235"/>
    </source>
</evidence>
<dbReference type="PANTHER" id="PTHR33908">
    <property type="entry name" value="MANNOSYLTRANSFERASE YKCB-RELATED"/>
    <property type="match status" value="1"/>
</dbReference>
<sequence>MSVSPERFERGPVTATDSPTADRTPAANSARERAAAPHEAPGVDPLRLGRAAAIVGVVAALVSLAGSWIPSLWGDEAASVLSATRPVGSLFAMFLHVDAVHGAYYLGLHEWVQLFGSSPFAVRLPSALAIGVCAAAVTWLCGRLAGGGREPSARFAVLAGLVTAILPRLTYAGEEARSYAFSAMLATLLWVVVVETLRRGMPSRRGWAVYAVVLAVGIYVFLYTVLLAAVVGVVLAVSAARRRHLRHWAIASGVGLLATTPLLVLAAIEHKQIAFLAERDRVSVDMVLVKMWFGAWPFALIAWALILTAVVLWVRDLIRRRSTAESLDLETLAVAWLVIPSGTLLVVNALIPGYTPRYGTFVAPAAAILVALGIRRVGGSPFSNRMPGPLLATIALVAVLAAAAPVYVGQRTPHAKNQSDWNDIAATVQEHARAGDAIVFDASVRPSRRPRLALDTNPAAFAGLRDVLLETPYTESPLWDATTYDIPDAALRGRFAGVTRVWLVEYESGPAPDTWGVAELEALGFRVTEHVDLHRSDVYLLTR</sequence>
<feature type="transmembrane region" description="Helical" evidence="9">
    <location>
        <begin position="209"/>
        <end position="236"/>
    </location>
</feature>
<dbReference type="OrthoDB" id="5318634at2"/>
<keyword evidence="6 9" id="KW-1133">Transmembrane helix</keyword>
<feature type="transmembrane region" description="Helical" evidence="9">
    <location>
        <begin position="289"/>
        <end position="313"/>
    </location>
</feature>
<dbReference type="GO" id="GO:0005886">
    <property type="term" value="C:plasma membrane"/>
    <property type="evidence" value="ECO:0007669"/>
    <property type="project" value="UniProtKB-SubCell"/>
</dbReference>
<proteinExistence type="predicted"/>
<comment type="caution">
    <text evidence="10">The sequence shown here is derived from an EMBL/GenBank/DDBJ whole genome shotgun (WGS) entry which is preliminary data.</text>
</comment>
<reference evidence="10 11" key="1">
    <citation type="submission" date="2019-06" db="EMBL/GenBank/DDBJ databases">
        <title>Sequencing the genomes of 1000 actinobacteria strains.</title>
        <authorList>
            <person name="Klenk H.-P."/>
        </authorList>
    </citation>
    <scope>NUCLEOTIDE SEQUENCE [LARGE SCALE GENOMIC DNA]</scope>
    <source>
        <strain evidence="10 11">DSM 105492</strain>
    </source>
</reference>
<evidence type="ECO:0000256" key="9">
    <source>
        <dbReference type="SAM" id="Phobius"/>
    </source>
</evidence>